<comment type="caution">
    <text evidence="2">The sequence shown here is derived from an EMBL/GenBank/DDBJ whole genome shotgun (WGS) entry which is preliminary data.</text>
</comment>
<evidence type="ECO:0000313" key="3">
    <source>
        <dbReference type="Proteomes" id="UP001172457"/>
    </source>
</evidence>
<dbReference type="EMBL" id="JARYMX010000003">
    <property type="protein sequence ID" value="KAJ9559321.1"/>
    <property type="molecule type" value="Genomic_DNA"/>
</dbReference>
<dbReference type="PANTHER" id="PTHR35307">
    <property type="entry name" value="PROTEIN, PUTATIVE-RELATED"/>
    <property type="match status" value="1"/>
</dbReference>
<keyword evidence="3" id="KW-1185">Reference proteome</keyword>
<evidence type="ECO:0000313" key="2">
    <source>
        <dbReference type="EMBL" id="KAJ9559321.1"/>
    </source>
</evidence>
<dbReference type="PANTHER" id="PTHR35307:SF3">
    <property type="entry name" value="DUF4220 DOMAIN-CONTAINING PROTEIN"/>
    <property type="match status" value="1"/>
</dbReference>
<gene>
    <name evidence="2" type="ORF">OSB04_013935</name>
</gene>
<keyword evidence="1" id="KW-0472">Membrane</keyword>
<feature type="transmembrane region" description="Helical" evidence="1">
    <location>
        <begin position="136"/>
        <end position="154"/>
    </location>
</feature>
<dbReference type="AlphaFoldDB" id="A0AA38TS35"/>
<organism evidence="2 3">
    <name type="scientific">Centaurea solstitialis</name>
    <name type="common">yellow star-thistle</name>
    <dbReference type="NCBI Taxonomy" id="347529"/>
    <lineage>
        <taxon>Eukaryota</taxon>
        <taxon>Viridiplantae</taxon>
        <taxon>Streptophyta</taxon>
        <taxon>Embryophyta</taxon>
        <taxon>Tracheophyta</taxon>
        <taxon>Spermatophyta</taxon>
        <taxon>Magnoliopsida</taxon>
        <taxon>eudicotyledons</taxon>
        <taxon>Gunneridae</taxon>
        <taxon>Pentapetalae</taxon>
        <taxon>asterids</taxon>
        <taxon>campanulids</taxon>
        <taxon>Asterales</taxon>
        <taxon>Asteraceae</taxon>
        <taxon>Carduoideae</taxon>
        <taxon>Cardueae</taxon>
        <taxon>Centaureinae</taxon>
        <taxon>Centaurea</taxon>
    </lineage>
</organism>
<dbReference type="Proteomes" id="UP001172457">
    <property type="component" value="Chromosome 3"/>
</dbReference>
<sequence length="291" mass="33378">MNGMESSQMNLYTKAFDSTFKPGLLETGLAWVFGFRIVACEIDCLDSRLKLDLSLCLAFKMTWHSPKEAMPWVGLYVAIASFICTLAMAADVFQGFRQRKLWFPCSFFTLNATSITLIAIAMKLPVDLSDDPENDWIMKSISMVFFFTMLANFLPSLASMDDRELFANMIALGILIITIIVNMCYQLAAMNYLLTYSLVEVSVMGFFPIWLFWVALTVPTSRRVLDHQYKELHKLALNCEKIKFSSKELIHHVKRYWMMAETGNPQFVLASSPFLFCYRVDKLTICCCINY</sequence>
<reference evidence="2" key="1">
    <citation type="submission" date="2023-03" db="EMBL/GenBank/DDBJ databases">
        <title>Chromosome-scale reference genome and RAD-based genetic map of yellow starthistle (Centaurea solstitialis) reveal putative structural variation and QTLs associated with invader traits.</title>
        <authorList>
            <person name="Reatini B."/>
            <person name="Cang F.A."/>
            <person name="Jiang Q."/>
            <person name="Mckibben M.T.W."/>
            <person name="Barker M.S."/>
            <person name="Rieseberg L.H."/>
            <person name="Dlugosch K.M."/>
        </authorList>
    </citation>
    <scope>NUCLEOTIDE SEQUENCE</scope>
    <source>
        <strain evidence="2">CAN-66</strain>
        <tissue evidence="2">Leaf</tissue>
    </source>
</reference>
<accession>A0AA38TS35</accession>
<feature type="transmembrane region" description="Helical" evidence="1">
    <location>
        <begin position="194"/>
        <end position="216"/>
    </location>
</feature>
<keyword evidence="1" id="KW-0812">Transmembrane</keyword>
<keyword evidence="1" id="KW-1133">Transmembrane helix</keyword>
<feature type="transmembrane region" description="Helical" evidence="1">
    <location>
        <begin position="166"/>
        <end position="188"/>
    </location>
</feature>
<feature type="transmembrane region" description="Helical" evidence="1">
    <location>
        <begin position="101"/>
        <end position="124"/>
    </location>
</feature>
<protein>
    <submittedName>
        <fullName evidence="2">Uncharacterized protein</fullName>
    </submittedName>
</protein>
<evidence type="ECO:0000256" key="1">
    <source>
        <dbReference type="SAM" id="Phobius"/>
    </source>
</evidence>
<proteinExistence type="predicted"/>
<name>A0AA38TS35_9ASTR</name>
<feature type="transmembrane region" description="Helical" evidence="1">
    <location>
        <begin position="69"/>
        <end position="89"/>
    </location>
</feature>